<organism evidence="1 2">
    <name type="scientific">Corynebacterium mustelae</name>
    <dbReference type="NCBI Taxonomy" id="571915"/>
    <lineage>
        <taxon>Bacteria</taxon>
        <taxon>Bacillati</taxon>
        <taxon>Actinomycetota</taxon>
        <taxon>Actinomycetes</taxon>
        <taxon>Mycobacteriales</taxon>
        <taxon>Corynebacteriaceae</taxon>
        <taxon>Corynebacterium</taxon>
    </lineage>
</organism>
<dbReference type="Proteomes" id="UP000035199">
    <property type="component" value="Chromosome"/>
</dbReference>
<reference evidence="2" key="2">
    <citation type="submission" date="2015-05" db="EMBL/GenBank/DDBJ databases">
        <title>Complete genome sequence of Corynebacterium mustelae DSM 45274, isolated from various tissues of a male ferret with lethal sepsis.</title>
        <authorList>
            <person name="Ruckert C."/>
            <person name="Albersmeier A."/>
            <person name="Winkler A."/>
            <person name="Tauch A."/>
        </authorList>
    </citation>
    <scope>NUCLEOTIDE SEQUENCE [LARGE SCALE GENOMIC DNA]</scope>
    <source>
        <strain evidence="2">DSM 45274</strain>
    </source>
</reference>
<evidence type="ECO:0000313" key="2">
    <source>
        <dbReference type="Proteomes" id="UP000035199"/>
    </source>
</evidence>
<evidence type="ECO:0000313" key="1">
    <source>
        <dbReference type="EMBL" id="AKK05705.1"/>
    </source>
</evidence>
<dbReference type="AlphaFoldDB" id="A0A0G3GYW7"/>
<keyword evidence="2" id="KW-1185">Reference proteome</keyword>
<dbReference type="OrthoDB" id="7060651at2"/>
<proteinExistence type="predicted"/>
<sequence>MLVVYALRRYSTIVEVDIVAEINADRTQVFRWGVTDFGNLHWHDCLIHGISIGNDTLNLTFDIDYLLQWPTENERGKFLVVRCDLVFFDTRDLVIECASMYPSLEIGTIRMETPESGEEITDNEPERKKFFLECQEGVLSFTATGFEQTATGEPTWCNTAYSLRKT</sequence>
<accession>A0A0G3GYW7</accession>
<name>A0A0G3GYW7_9CORY</name>
<dbReference type="PATRIC" id="fig|571915.4.peg.1458"/>
<dbReference type="EMBL" id="CP011542">
    <property type="protein sequence ID" value="AKK05705.1"/>
    <property type="molecule type" value="Genomic_DNA"/>
</dbReference>
<dbReference type="RefSeq" id="WP_047261868.1">
    <property type="nucleotide sequence ID" value="NZ_CP011542.1"/>
</dbReference>
<protein>
    <submittedName>
        <fullName evidence="1">Uncharacterized protein</fullName>
    </submittedName>
</protein>
<dbReference type="KEGG" id="cmv:CMUST_06855"/>
<gene>
    <name evidence="1" type="ORF">CMUST_06855</name>
</gene>
<reference evidence="1 2" key="1">
    <citation type="journal article" date="2015" name="Genome Announc.">
        <title>Complete Genome Sequence of the Type Strain Corynebacterium mustelae DSM 45274, Isolated from Various Tissues of a Male Ferret with Lethal Sepsis.</title>
        <authorList>
            <person name="Ruckert C."/>
            <person name="Eimer J."/>
            <person name="Winkler A."/>
            <person name="Tauch A."/>
        </authorList>
    </citation>
    <scope>NUCLEOTIDE SEQUENCE [LARGE SCALE GENOMIC DNA]</scope>
    <source>
        <strain evidence="1 2">DSM 45274</strain>
    </source>
</reference>